<evidence type="ECO:0000313" key="4">
    <source>
        <dbReference type="Proteomes" id="UP000278036"/>
    </source>
</evidence>
<gene>
    <name evidence="1" type="ORF">D6Z83_17550</name>
    <name evidence="2" type="ORF">EBE87_09695</name>
</gene>
<dbReference type="EMBL" id="RFLX01000005">
    <property type="protein sequence ID" value="RMI25401.1"/>
    <property type="molecule type" value="Genomic_DNA"/>
</dbReference>
<evidence type="ECO:0000313" key="1">
    <source>
        <dbReference type="EMBL" id="RKK02875.1"/>
    </source>
</evidence>
<protein>
    <submittedName>
        <fullName evidence="1">Uncharacterized protein</fullName>
    </submittedName>
</protein>
<accession>A0A3A9JE89</accession>
<comment type="caution">
    <text evidence="1">The sequence shown here is derived from an EMBL/GenBank/DDBJ whole genome shotgun (WGS) entry which is preliminary data.</text>
</comment>
<dbReference type="Proteomes" id="UP000278036">
    <property type="component" value="Unassembled WGS sequence"/>
</dbReference>
<name>A0A3A9JE89_9PROT</name>
<reference evidence="1 4" key="1">
    <citation type="submission" date="2018-09" db="EMBL/GenBank/DDBJ databases">
        <title>Roseomonas sp. nov., isolated from feces of Tibetan antelopes in the Qinghai-Tibet plateau, China.</title>
        <authorList>
            <person name="Tian Z."/>
        </authorList>
    </citation>
    <scope>NUCLEOTIDE SEQUENCE [LARGE SCALE GENOMIC DNA]</scope>
    <source>
        <strain evidence="2 3">Z23</strain>
        <strain evidence="1 4">Z24</strain>
    </source>
</reference>
<dbReference type="EMBL" id="RAQU01000120">
    <property type="protein sequence ID" value="RKK02875.1"/>
    <property type="molecule type" value="Genomic_DNA"/>
</dbReference>
<proteinExistence type="predicted"/>
<dbReference type="AlphaFoldDB" id="A0A3A9JE89"/>
<dbReference type="InParanoid" id="A0A3A9JE89"/>
<evidence type="ECO:0000313" key="2">
    <source>
        <dbReference type="EMBL" id="RMI25401.1"/>
    </source>
</evidence>
<evidence type="ECO:0000313" key="3">
    <source>
        <dbReference type="Proteomes" id="UP000274097"/>
    </source>
</evidence>
<dbReference type="RefSeq" id="WP_120639563.1">
    <property type="nucleotide sequence ID" value="NZ_RAQU01000120.1"/>
</dbReference>
<keyword evidence="3" id="KW-1185">Reference proteome</keyword>
<organism evidence="1 4">
    <name type="scientific">Teichococcus wenyumeiae</name>
    <dbReference type="NCBI Taxonomy" id="2478470"/>
    <lineage>
        <taxon>Bacteria</taxon>
        <taxon>Pseudomonadati</taxon>
        <taxon>Pseudomonadota</taxon>
        <taxon>Alphaproteobacteria</taxon>
        <taxon>Acetobacterales</taxon>
        <taxon>Roseomonadaceae</taxon>
        <taxon>Roseomonas</taxon>
    </lineage>
</organism>
<dbReference type="Proteomes" id="UP000274097">
    <property type="component" value="Unassembled WGS sequence"/>
</dbReference>
<dbReference type="OrthoDB" id="7239790at2"/>
<sequence length="407" mass="43962">MSLADPAFEDSAPGLSPWQAFMGLAGEAAWSRRMADLALRARPHSWRGRAAQQRHALELILARLARPEDGRRAPSAAEQALLDLARDAVALSDTLPEAPRARLREQLLEGLTGEQTLIPLFHLFREAARQRARGFTVHFTGLTEGTSYDLLLERGGVEAELACETVSAEEGRALPRTDWCALMDGINPDLQTWLAAHPGRYLLKMTLPDGIQGPEQLSELQRRISTLLAEQKRQDASAAAVLKLDPLMLAGARMAAQRDLPRQLRAQFGPDAHLAVTGDPAAGSVFVLAARAGQANTVSGAAVRRLEQAAASRFSGSRPGILSVFLDDLERPEWRALRDTLELEGAVRRFFTSPGARPLVAAAFATRLEMFGATPPDAVAEGELRFRNSGHAAAACPVLRPAITSCG</sequence>